<evidence type="ECO:0000256" key="5">
    <source>
        <dbReference type="ARBA" id="ARBA00023136"/>
    </source>
</evidence>
<dbReference type="PANTHER" id="PTHR30509:SF9">
    <property type="entry name" value="MULTIDRUG RESISTANCE PROTEIN MDTO"/>
    <property type="match status" value="1"/>
</dbReference>
<evidence type="ECO:0000256" key="4">
    <source>
        <dbReference type="ARBA" id="ARBA00022989"/>
    </source>
</evidence>
<evidence type="ECO:0000259" key="8">
    <source>
        <dbReference type="Pfam" id="PF12805"/>
    </source>
</evidence>
<evidence type="ECO:0000313" key="10">
    <source>
        <dbReference type="EMBL" id="CUA97232.1"/>
    </source>
</evidence>
<dbReference type="Proteomes" id="UP000183649">
    <property type="component" value="Unassembled WGS sequence"/>
</dbReference>
<evidence type="ECO:0000256" key="3">
    <source>
        <dbReference type="ARBA" id="ARBA00022692"/>
    </source>
</evidence>
<feature type="domain" description="Integral membrane bound transporter" evidence="9">
    <location>
        <begin position="425"/>
        <end position="538"/>
    </location>
</feature>
<feature type="transmembrane region" description="Helical" evidence="7">
    <location>
        <begin position="139"/>
        <end position="164"/>
    </location>
</feature>
<sequence>MLTPRQVLVLLHGRYFTGGLVSAVGVAVLGLATYALAGLGPAIALGTGALTVCFADNPAPTRVKRVEMLFASFASTGAFALVSASLWWPSIQIVLIPLLGFFSGLIAVWGKRALAMSFSVLFISVITLGSPAMHGPAQLGAAVALFLAGALLYTVYALLLALALRRRTKEQALAELLAQLGQFAHWLGDHLGGPSTRAGTGGYAARPWGPAGVSAVVAQLTAINDTLQNTRDIVLRDVRTSADRALAARLIVLLEVNEALLASQTDVDLILNQFEATAVPDALGDWARRIGEALDQRADALLRGTRPEPLPARLRCAETIRQALETLQPSQPSADFAQARMALRASADKFQRITDLLATPPSTDTGAAADPLRGMDLQSFLSPLRYDPHALWQSIRWESPILRYAIRLALALFAGELLLRVLPYHPHDYWVLLTIGVILRPNYSVTRQRIKDRVLGTLLGCALVAALLSTHPSLGLMTLGVFVSLAFARSFITLNYRFTALFASVNALLLVALLEPGSPFLISQRLQDTLIGAALAWAFSFVLPRWEANDLRRQVDALQRAMLGYAQAVLDPVHVSDMNYRRERKRIQDALAAVGGLHARMLEEPRQHQRMRRELAAFIAHSDLLSAHLATLRVLRAQHGDRVLSAEEQARLQCTLSLLQSCLDPDSPDIAPTALETGSIDTPVERRLREVEAEGKTIARLSRQIRSPAHS</sequence>
<dbReference type="Pfam" id="PF12805">
    <property type="entry name" value="FUSC-like"/>
    <property type="match status" value="1"/>
</dbReference>
<feature type="transmembrane region" description="Helical" evidence="7">
    <location>
        <begin position="7"/>
        <end position="28"/>
    </location>
</feature>
<dbReference type="STRING" id="339866.GCA_001418255_01688"/>
<feature type="domain" description="Integral membrane protein YccS N-terminal" evidence="8">
    <location>
        <begin position="69"/>
        <end position="334"/>
    </location>
</feature>
<evidence type="ECO:0000256" key="7">
    <source>
        <dbReference type="SAM" id="Phobius"/>
    </source>
</evidence>
<feature type="transmembrane region" description="Helical" evidence="7">
    <location>
        <begin position="458"/>
        <end position="488"/>
    </location>
</feature>
<dbReference type="Pfam" id="PF13515">
    <property type="entry name" value="FUSC_2"/>
    <property type="match status" value="1"/>
</dbReference>
<feature type="transmembrane region" description="Helical" evidence="7">
    <location>
        <begin position="66"/>
        <end position="84"/>
    </location>
</feature>
<evidence type="ECO:0000256" key="6">
    <source>
        <dbReference type="ARBA" id="ARBA00043993"/>
    </source>
</evidence>
<evidence type="ECO:0000256" key="2">
    <source>
        <dbReference type="ARBA" id="ARBA00022475"/>
    </source>
</evidence>
<gene>
    <name evidence="10" type="ORF">Ga0061069_105182</name>
</gene>
<dbReference type="InterPro" id="IPR032692">
    <property type="entry name" value="YccS_N"/>
</dbReference>
<dbReference type="OrthoDB" id="8670769at2"/>
<dbReference type="PANTHER" id="PTHR30509">
    <property type="entry name" value="P-HYDROXYBENZOIC ACID EFFLUX PUMP SUBUNIT-RELATED"/>
    <property type="match status" value="1"/>
</dbReference>
<reference evidence="11" key="1">
    <citation type="submission" date="2015-08" db="EMBL/GenBank/DDBJ databases">
        <authorList>
            <person name="Varghese N."/>
        </authorList>
    </citation>
    <scope>NUCLEOTIDE SEQUENCE [LARGE SCALE GENOMIC DNA]</scope>
    <source>
        <strain evidence="11">DSM 18181</strain>
    </source>
</reference>
<dbReference type="AlphaFoldDB" id="A0A0K6I1R9"/>
<evidence type="ECO:0000256" key="1">
    <source>
        <dbReference type="ARBA" id="ARBA00004651"/>
    </source>
</evidence>
<dbReference type="EMBL" id="CYHF01000005">
    <property type="protein sequence ID" value="CUA97232.1"/>
    <property type="molecule type" value="Genomic_DNA"/>
</dbReference>
<keyword evidence="11" id="KW-1185">Reference proteome</keyword>
<feature type="transmembrane region" description="Helical" evidence="7">
    <location>
        <begin position="34"/>
        <end position="54"/>
    </location>
</feature>
<feature type="transmembrane region" description="Helical" evidence="7">
    <location>
        <begin position="90"/>
        <end position="109"/>
    </location>
</feature>
<comment type="similarity">
    <text evidence="6">Belongs to the YccS/YhfK family.</text>
</comment>
<proteinExistence type="inferred from homology"/>
<keyword evidence="3 7" id="KW-0812">Transmembrane</keyword>
<name>A0A0K6I1R9_9BURK</name>
<feature type="transmembrane region" description="Helical" evidence="7">
    <location>
        <begin position="114"/>
        <end position="133"/>
    </location>
</feature>
<keyword evidence="4 7" id="KW-1133">Transmembrane helix</keyword>
<comment type="subcellular location">
    <subcellularLocation>
        <location evidence="1">Cell membrane</location>
        <topology evidence="1">Multi-pass membrane protein</topology>
    </subcellularLocation>
</comment>
<keyword evidence="2" id="KW-1003">Cell membrane</keyword>
<keyword evidence="5 7" id="KW-0472">Membrane</keyword>
<accession>A0A0K6I1R9</accession>
<evidence type="ECO:0000259" key="9">
    <source>
        <dbReference type="Pfam" id="PF13515"/>
    </source>
</evidence>
<evidence type="ECO:0000313" key="11">
    <source>
        <dbReference type="Proteomes" id="UP000183649"/>
    </source>
</evidence>
<dbReference type="GO" id="GO:0005886">
    <property type="term" value="C:plasma membrane"/>
    <property type="evidence" value="ECO:0007669"/>
    <property type="project" value="UniProtKB-SubCell"/>
</dbReference>
<protein>
    <submittedName>
        <fullName evidence="10">Uncharacterized membrane protein YccC</fullName>
    </submittedName>
</protein>
<dbReference type="InterPro" id="IPR049453">
    <property type="entry name" value="Memb_transporter_dom"/>
</dbReference>
<organism evidence="10 11">
    <name type="scientific">Thiomonas bhubaneswarensis</name>
    <dbReference type="NCBI Taxonomy" id="339866"/>
    <lineage>
        <taxon>Bacteria</taxon>
        <taxon>Pseudomonadati</taxon>
        <taxon>Pseudomonadota</taxon>
        <taxon>Betaproteobacteria</taxon>
        <taxon>Burkholderiales</taxon>
        <taxon>Thiomonas</taxon>
    </lineage>
</organism>
<feature type="transmembrane region" description="Helical" evidence="7">
    <location>
        <begin position="494"/>
        <end position="514"/>
    </location>
</feature>